<dbReference type="InterPro" id="IPR010998">
    <property type="entry name" value="Integrase_recombinase_N"/>
</dbReference>
<evidence type="ECO:0000256" key="1">
    <source>
        <dbReference type="ARBA" id="ARBA00022908"/>
    </source>
</evidence>
<protein>
    <submittedName>
        <fullName evidence="5">Integrase</fullName>
    </submittedName>
</protein>
<proteinExistence type="predicted"/>
<dbReference type="GO" id="GO:0015074">
    <property type="term" value="P:DNA integration"/>
    <property type="evidence" value="ECO:0007669"/>
    <property type="project" value="UniProtKB-KW"/>
</dbReference>
<dbReference type="GO" id="GO:0003677">
    <property type="term" value="F:DNA binding"/>
    <property type="evidence" value="ECO:0007669"/>
    <property type="project" value="UniProtKB-KW"/>
</dbReference>
<dbReference type="InterPro" id="IPR002104">
    <property type="entry name" value="Integrase_catalytic"/>
</dbReference>
<dbReference type="Pfam" id="PF00589">
    <property type="entry name" value="Phage_integrase"/>
    <property type="match status" value="1"/>
</dbReference>
<dbReference type="OrthoDB" id="6388170at2"/>
<evidence type="ECO:0000256" key="3">
    <source>
        <dbReference type="ARBA" id="ARBA00023172"/>
    </source>
</evidence>
<evidence type="ECO:0000259" key="4">
    <source>
        <dbReference type="PROSITE" id="PS51898"/>
    </source>
</evidence>
<keyword evidence="1" id="KW-0229">DNA integration</keyword>
<dbReference type="InterPro" id="IPR011010">
    <property type="entry name" value="DNA_brk_join_enz"/>
</dbReference>
<evidence type="ECO:0000313" key="5">
    <source>
        <dbReference type="EMBL" id="PHP65885.1"/>
    </source>
</evidence>
<keyword evidence="2" id="KW-0238">DNA-binding</keyword>
<keyword evidence="6" id="KW-1185">Reference proteome</keyword>
<sequence>MATIRRLRGRWQAQVRRRGMKPRAKSFDTKTEAERWARDLESQADRFGAAPDTRILESTTVKQLLLRYRDEVTPSKRGAEQERQRLNWLCHQDLAHRTLIGISPSDIASYRDERLAVVSPATVTREIAILSHVLEVAIRDWGYPLASNAVKRVRRPKVANARNRRLVGNEEDRLLDGCDAGQIPWLRALVVVAIETGMRRGELLALRWADIDLSARTATLRTSKNGTGREIPLSMRAFEVISGLARDGQDREQPLFPTTAGALEQTWRRLCARVDVVGLRFHDLRHEAVSRLFERGLNVVEVASISGHKELRMLGRYTHLRAKDLVSRLG</sequence>
<dbReference type="AlphaFoldDB" id="A0A2G1QK27"/>
<dbReference type="CDD" id="cd00796">
    <property type="entry name" value="INT_Rci_Hp1_C"/>
    <property type="match status" value="1"/>
</dbReference>
<dbReference type="RefSeq" id="WP_099307436.1">
    <property type="nucleotide sequence ID" value="NZ_PDVP01000011.1"/>
</dbReference>
<reference evidence="5 6" key="1">
    <citation type="submission" date="2017-10" db="EMBL/GenBank/DDBJ databases">
        <title>Sedimentibacterium mangrovi gen. nov., sp. nov., a novel member of family Phyllobacteriacea isolated from mangrove sediment.</title>
        <authorList>
            <person name="Liao H."/>
            <person name="Tian Y."/>
        </authorList>
    </citation>
    <scope>NUCLEOTIDE SEQUENCE [LARGE SCALE GENOMIC DNA]</scope>
    <source>
        <strain evidence="5 6">X9-2-2</strain>
    </source>
</reference>
<accession>A0A2G1QK27</accession>
<dbReference type="Gene3D" id="1.10.443.10">
    <property type="entry name" value="Intergrase catalytic core"/>
    <property type="match status" value="1"/>
</dbReference>
<keyword evidence="3" id="KW-0233">DNA recombination</keyword>
<dbReference type="GO" id="GO:0006310">
    <property type="term" value="P:DNA recombination"/>
    <property type="evidence" value="ECO:0007669"/>
    <property type="project" value="UniProtKB-KW"/>
</dbReference>
<dbReference type="Gene3D" id="1.10.150.130">
    <property type="match status" value="1"/>
</dbReference>
<dbReference type="PROSITE" id="PS51898">
    <property type="entry name" value="TYR_RECOMBINASE"/>
    <property type="match status" value="1"/>
</dbReference>
<dbReference type="PANTHER" id="PTHR30349:SF94">
    <property type="entry name" value="INTEGRASE_RECOMBINASE HI_1414-RELATED"/>
    <property type="match status" value="1"/>
</dbReference>
<dbReference type="InterPro" id="IPR013762">
    <property type="entry name" value="Integrase-like_cat_sf"/>
</dbReference>
<gene>
    <name evidence="5" type="ORF">CSC94_16300</name>
</gene>
<dbReference type="SUPFAM" id="SSF56349">
    <property type="entry name" value="DNA breaking-rejoining enzymes"/>
    <property type="match status" value="1"/>
</dbReference>
<feature type="domain" description="Tyr recombinase" evidence="4">
    <location>
        <begin position="161"/>
        <end position="330"/>
    </location>
</feature>
<dbReference type="InterPro" id="IPR050090">
    <property type="entry name" value="Tyrosine_recombinase_XerCD"/>
</dbReference>
<dbReference type="EMBL" id="PDVP01000011">
    <property type="protein sequence ID" value="PHP65885.1"/>
    <property type="molecule type" value="Genomic_DNA"/>
</dbReference>
<comment type="caution">
    <text evidence="5">The sequence shown here is derived from an EMBL/GenBank/DDBJ whole genome shotgun (WGS) entry which is preliminary data.</text>
</comment>
<dbReference type="PANTHER" id="PTHR30349">
    <property type="entry name" value="PHAGE INTEGRASE-RELATED"/>
    <property type="match status" value="1"/>
</dbReference>
<evidence type="ECO:0000313" key="6">
    <source>
        <dbReference type="Proteomes" id="UP000221168"/>
    </source>
</evidence>
<name>A0A2G1QK27_9HYPH</name>
<evidence type="ECO:0000256" key="2">
    <source>
        <dbReference type="ARBA" id="ARBA00023125"/>
    </source>
</evidence>
<dbReference type="Proteomes" id="UP000221168">
    <property type="component" value="Unassembled WGS sequence"/>
</dbReference>
<organism evidence="5 6">
    <name type="scientific">Zhengella mangrovi</name>
    <dbReference type="NCBI Taxonomy" id="1982044"/>
    <lineage>
        <taxon>Bacteria</taxon>
        <taxon>Pseudomonadati</taxon>
        <taxon>Pseudomonadota</taxon>
        <taxon>Alphaproteobacteria</taxon>
        <taxon>Hyphomicrobiales</taxon>
        <taxon>Notoacmeibacteraceae</taxon>
        <taxon>Zhengella</taxon>
    </lineage>
</organism>